<feature type="transmembrane region" description="Helical" evidence="1">
    <location>
        <begin position="145"/>
        <end position="168"/>
    </location>
</feature>
<evidence type="ECO:0000313" key="2">
    <source>
        <dbReference type="EMBL" id="MBK8889840.1"/>
    </source>
</evidence>
<keyword evidence="1" id="KW-1133">Transmembrane helix</keyword>
<evidence type="ECO:0000313" key="3">
    <source>
        <dbReference type="Proteomes" id="UP000808146"/>
    </source>
</evidence>
<dbReference type="AlphaFoldDB" id="A0A9D7LL64"/>
<accession>A0A9D7LL64</accession>
<proteinExistence type="predicted"/>
<organism evidence="2 3">
    <name type="scientific">Candidatus Dechloromonas phosphorivorans</name>
    <dbReference type="NCBI Taxonomy" id="2899244"/>
    <lineage>
        <taxon>Bacteria</taxon>
        <taxon>Pseudomonadati</taxon>
        <taxon>Pseudomonadota</taxon>
        <taxon>Betaproteobacteria</taxon>
        <taxon>Rhodocyclales</taxon>
        <taxon>Azonexaceae</taxon>
        <taxon>Dechloromonas</taxon>
    </lineage>
</organism>
<keyword evidence="1" id="KW-0472">Membrane</keyword>
<dbReference type="Proteomes" id="UP000808146">
    <property type="component" value="Unassembled WGS sequence"/>
</dbReference>
<keyword evidence="1" id="KW-0812">Transmembrane</keyword>
<comment type="caution">
    <text evidence="2">The sequence shown here is derived from an EMBL/GenBank/DDBJ whole genome shotgun (WGS) entry which is preliminary data.</text>
</comment>
<evidence type="ECO:0008006" key="4">
    <source>
        <dbReference type="Google" id="ProtNLM"/>
    </source>
</evidence>
<evidence type="ECO:0000256" key="1">
    <source>
        <dbReference type="SAM" id="Phobius"/>
    </source>
</evidence>
<sequence length="262" mass="28128">MHAQKLPAAAGWRWLDAGFAIFRRNPPLLAMLVVSYWLTVIFLNLVPIIGAVAASMIIPGLTVGLMQAARDLDQGNPAGLQTLFGGLKQNPRTLLLLGALYLCCTLAILGLSALLDGGDLLRLILSTKPADREALESGSFLLPSVFVMTLMTPVLMAWWFAPVLAAWHGQSVGKSLFFSFVACWINWRAFLAFGAALIIVAGILPGLLFALLAGVFSGGQGSFVGSFIIMPLMVVIALCVFSTVYASFYASYRDIFGQPEIV</sequence>
<gene>
    <name evidence="2" type="ORF">IPN75_05305</name>
</gene>
<reference evidence="2" key="1">
    <citation type="submission" date="2020-10" db="EMBL/GenBank/DDBJ databases">
        <title>Connecting structure to function with the recovery of over 1000 high-quality activated sludge metagenome-assembled genomes encoding full-length rRNA genes using long-read sequencing.</title>
        <authorList>
            <person name="Singleton C.M."/>
            <person name="Petriglieri F."/>
            <person name="Kristensen J.M."/>
            <person name="Kirkegaard R.H."/>
            <person name="Michaelsen T.Y."/>
            <person name="Andersen M.H."/>
            <person name="Karst S.M."/>
            <person name="Dueholm M.S."/>
            <person name="Nielsen P.H."/>
            <person name="Albertsen M."/>
        </authorList>
    </citation>
    <scope>NUCLEOTIDE SEQUENCE</scope>
    <source>
        <strain evidence="2">OdNE_18-Q3-R46-58_BAT3C.305</strain>
    </source>
</reference>
<protein>
    <recommendedName>
        <fullName evidence="4">Transmembrane protein</fullName>
    </recommendedName>
</protein>
<feature type="transmembrane region" description="Helical" evidence="1">
    <location>
        <begin position="34"/>
        <end position="58"/>
    </location>
</feature>
<dbReference type="NCBIfam" id="NF041043">
    <property type="entry name" value="BPSS1780_fam"/>
    <property type="match status" value="1"/>
</dbReference>
<feature type="transmembrane region" description="Helical" evidence="1">
    <location>
        <begin position="94"/>
        <end position="115"/>
    </location>
</feature>
<dbReference type="EMBL" id="JADKBR010000003">
    <property type="protein sequence ID" value="MBK8889840.1"/>
    <property type="molecule type" value="Genomic_DNA"/>
</dbReference>
<dbReference type="InterPro" id="IPR047798">
    <property type="entry name" value="BPSS1780-like"/>
</dbReference>
<feature type="transmembrane region" description="Helical" evidence="1">
    <location>
        <begin position="228"/>
        <end position="248"/>
    </location>
</feature>
<feature type="transmembrane region" description="Helical" evidence="1">
    <location>
        <begin position="189"/>
        <end position="216"/>
    </location>
</feature>
<name>A0A9D7LL64_9RHOO</name>